<dbReference type="SMART" id="SM00382">
    <property type="entry name" value="AAA"/>
    <property type="match status" value="2"/>
</dbReference>
<evidence type="ECO:0000256" key="3">
    <source>
        <dbReference type="ARBA" id="ARBA00022475"/>
    </source>
</evidence>
<dbReference type="GO" id="GO:0005886">
    <property type="term" value="C:plasma membrane"/>
    <property type="evidence" value="ECO:0007669"/>
    <property type="project" value="UniProtKB-SubCell"/>
</dbReference>
<comment type="caution">
    <text evidence="11">The sequence shown here is derived from an EMBL/GenBank/DDBJ whole genome shotgun (WGS) entry which is preliminary data.</text>
</comment>
<evidence type="ECO:0000256" key="1">
    <source>
        <dbReference type="ARBA" id="ARBA00004202"/>
    </source>
</evidence>
<keyword evidence="3" id="KW-1003">Cell membrane</keyword>
<evidence type="ECO:0000256" key="2">
    <source>
        <dbReference type="ARBA" id="ARBA00022448"/>
    </source>
</evidence>
<dbReference type="InterPro" id="IPR050107">
    <property type="entry name" value="ABC_carbohydrate_import_ATPase"/>
</dbReference>
<dbReference type="SUPFAM" id="SSF52540">
    <property type="entry name" value="P-loop containing nucleoside triphosphate hydrolases"/>
    <property type="match status" value="2"/>
</dbReference>
<dbReference type="PROSITE" id="PS50893">
    <property type="entry name" value="ABC_TRANSPORTER_2"/>
    <property type="match status" value="2"/>
</dbReference>
<dbReference type="Gene3D" id="3.40.50.300">
    <property type="entry name" value="P-loop containing nucleotide triphosphate hydrolases"/>
    <property type="match status" value="2"/>
</dbReference>
<dbReference type="CDD" id="cd03215">
    <property type="entry name" value="ABC_Carb_Monos_II"/>
    <property type="match status" value="1"/>
</dbReference>
<keyword evidence="4" id="KW-0762">Sugar transport</keyword>
<evidence type="ECO:0000256" key="8">
    <source>
        <dbReference type="ARBA" id="ARBA00022967"/>
    </source>
</evidence>
<keyword evidence="12" id="KW-1185">Reference proteome</keyword>
<evidence type="ECO:0000313" key="11">
    <source>
        <dbReference type="EMBL" id="RYC32678.1"/>
    </source>
</evidence>
<comment type="subcellular location">
    <subcellularLocation>
        <location evidence="1">Cell membrane</location>
        <topology evidence="1">Peripheral membrane protein</topology>
    </subcellularLocation>
</comment>
<dbReference type="PANTHER" id="PTHR43790">
    <property type="entry name" value="CARBOHYDRATE TRANSPORT ATP-BINDING PROTEIN MG119-RELATED"/>
    <property type="match status" value="1"/>
</dbReference>
<name>A0A4Q2U9R2_9HYPH</name>
<evidence type="ECO:0000256" key="6">
    <source>
        <dbReference type="ARBA" id="ARBA00022741"/>
    </source>
</evidence>
<gene>
    <name evidence="11" type="ORF">D3273_07610</name>
</gene>
<dbReference type="Proteomes" id="UP000290759">
    <property type="component" value="Unassembled WGS sequence"/>
</dbReference>
<reference evidence="11 12" key="1">
    <citation type="submission" date="2018-12" db="EMBL/GenBank/DDBJ databases">
        <authorList>
            <person name="Grouzdev D.S."/>
            <person name="Krutkina M.S."/>
        </authorList>
    </citation>
    <scope>NUCLEOTIDE SEQUENCE [LARGE SCALE GENOMIC DNA]</scope>
    <source>
        <strain evidence="11 12">RmlP026</strain>
    </source>
</reference>
<dbReference type="AlphaFoldDB" id="A0A4Q2U9R2"/>
<proteinExistence type="predicted"/>
<feature type="domain" description="ABC transporter" evidence="10">
    <location>
        <begin position="248"/>
        <end position="491"/>
    </location>
</feature>
<dbReference type="CDD" id="cd03216">
    <property type="entry name" value="ABC_Carb_Monos_I"/>
    <property type="match status" value="1"/>
</dbReference>
<evidence type="ECO:0000259" key="10">
    <source>
        <dbReference type="PROSITE" id="PS50893"/>
    </source>
</evidence>
<dbReference type="EMBL" id="QYBB01000006">
    <property type="protein sequence ID" value="RYC32678.1"/>
    <property type="molecule type" value="Genomic_DNA"/>
</dbReference>
<keyword evidence="7 11" id="KW-0067">ATP-binding</keyword>
<accession>A0A4Q2U9R2</accession>
<dbReference type="InterPro" id="IPR003439">
    <property type="entry name" value="ABC_transporter-like_ATP-bd"/>
</dbReference>
<feature type="domain" description="ABC transporter" evidence="10">
    <location>
        <begin position="1"/>
        <end position="235"/>
    </location>
</feature>
<dbReference type="Pfam" id="PF00005">
    <property type="entry name" value="ABC_tran"/>
    <property type="match status" value="2"/>
</dbReference>
<dbReference type="GO" id="GO:0005524">
    <property type="term" value="F:ATP binding"/>
    <property type="evidence" value="ECO:0007669"/>
    <property type="project" value="UniProtKB-KW"/>
</dbReference>
<evidence type="ECO:0000256" key="9">
    <source>
        <dbReference type="ARBA" id="ARBA00023136"/>
    </source>
</evidence>
<dbReference type="PANTHER" id="PTHR43790:SF3">
    <property type="entry name" value="D-ALLOSE IMPORT ATP-BINDING PROTEIN ALSA-RELATED"/>
    <property type="match status" value="1"/>
</dbReference>
<keyword evidence="2" id="KW-0813">Transport</keyword>
<evidence type="ECO:0000256" key="7">
    <source>
        <dbReference type="ARBA" id="ARBA00022840"/>
    </source>
</evidence>
<dbReference type="InterPro" id="IPR003593">
    <property type="entry name" value="AAA+_ATPase"/>
</dbReference>
<evidence type="ECO:0000256" key="5">
    <source>
        <dbReference type="ARBA" id="ARBA00022737"/>
    </source>
</evidence>
<sequence length="532" mass="57313">MRNISKTFPGVKALSNVNLTIYPGEVHALMGENGAGKSTLMKTLSGAYQADPGGEIRIAGRPMKASGPIEAREAGVSIIYQELALAPNLTVAENIYLNREPRRGGFIDRAAMVAGSEGVLQRLGATFTPRTLVGSLSIAEQQMVEICRAVHAESKILVMDEPTTALSSRESEKLFAIVRQLRREGLAIIYISHRMAEVYELSDRVSVLRDGQYVGTILRSEMTPEVVVKMMVGRDLSSFYKKQTRFRPDKPPVLEVRNIGDGRRVRDVSFDLHPGEVLGLAGLVGAGRTEMARMLFGADPRTTGEIRIAGRPVQIRSPQDAIDVGLVYLTEDRKAEGVLLDMSAKDNINLMICSKDARAGVLDLGKAMQRCRDAIAAMKIRVAGPEITVGSLSGGNQQKCLLSRLLETRPMVLILDEPTRGVDIGAKSEIYRIIDDLAKGGAAVLVISSELAEVVGVSDRVIVMREGHLEGEVRDDDINQEAIIALATAAARTVASEEVDRSSAGGFDLGDQAAAGEVAVGHNPGASRPTRH</sequence>
<protein>
    <submittedName>
        <fullName evidence="11">Sugar ABC transporter ATP-binding protein</fullName>
    </submittedName>
</protein>
<dbReference type="OrthoDB" id="9805029at2"/>
<keyword evidence="6" id="KW-0547">Nucleotide-binding</keyword>
<evidence type="ECO:0000313" key="12">
    <source>
        <dbReference type="Proteomes" id="UP000290759"/>
    </source>
</evidence>
<keyword evidence="8" id="KW-1278">Translocase</keyword>
<evidence type="ECO:0000256" key="4">
    <source>
        <dbReference type="ARBA" id="ARBA00022597"/>
    </source>
</evidence>
<dbReference type="GO" id="GO:0016887">
    <property type="term" value="F:ATP hydrolysis activity"/>
    <property type="evidence" value="ECO:0007669"/>
    <property type="project" value="InterPro"/>
</dbReference>
<keyword evidence="9" id="KW-0472">Membrane</keyword>
<reference evidence="11 12" key="2">
    <citation type="submission" date="2019-02" db="EMBL/GenBank/DDBJ databases">
        <title>'Lichenibacterium ramalinii' gen. nov. sp. nov., 'Lichenibacterium minor' gen. nov. sp. nov.</title>
        <authorList>
            <person name="Pankratov T."/>
        </authorList>
    </citation>
    <scope>NUCLEOTIDE SEQUENCE [LARGE SCALE GENOMIC DNA]</scope>
    <source>
        <strain evidence="11 12">RmlP026</strain>
    </source>
</reference>
<organism evidence="11 12">
    <name type="scientific">Lichenibacterium minor</name>
    <dbReference type="NCBI Taxonomy" id="2316528"/>
    <lineage>
        <taxon>Bacteria</taxon>
        <taxon>Pseudomonadati</taxon>
        <taxon>Pseudomonadota</taxon>
        <taxon>Alphaproteobacteria</taxon>
        <taxon>Hyphomicrobiales</taxon>
        <taxon>Lichenihabitantaceae</taxon>
        <taxon>Lichenibacterium</taxon>
    </lineage>
</organism>
<dbReference type="InterPro" id="IPR027417">
    <property type="entry name" value="P-loop_NTPase"/>
</dbReference>
<dbReference type="FunFam" id="3.40.50.300:FF:000127">
    <property type="entry name" value="Ribose import ATP-binding protein RbsA"/>
    <property type="match status" value="1"/>
</dbReference>
<keyword evidence="5" id="KW-0677">Repeat</keyword>